<sequence length="61" mass="7043">MHSLQTVEFVMSPLHSACPYTLSSPSPVDVLLKKLVFEATMFEDRVSMRSLRFLWNEVLEV</sequence>
<name>A0A392RPH1_9FABA</name>
<reference evidence="1 2" key="1">
    <citation type="journal article" date="2018" name="Front. Plant Sci.">
        <title>Red Clover (Trifolium pratense) and Zigzag Clover (T. medium) - A Picture of Genomic Similarities and Differences.</title>
        <authorList>
            <person name="Dluhosova J."/>
            <person name="Istvanek J."/>
            <person name="Nedelnik J."/>
            <person name="Repkova J."/>
        </authorList>
    </citation>
    <scope>NUCLEOTIDE SEQUENCE [LARGE SCALE GENOMIC DNA]</scope>
    <source>
        <strain evidence="2">cv. 10/8</strain>
        <tissue evidence="1">Leaf</tissue>
    </source>
</reference>
<evidence type="ECO:0000313" key="2">
    <source>
        <dbReference type="Proteomes" id="UP000265520"/>
    </source>
</evidence>
<evidence type="ECO:0000313" key="1">
    <source>
        <dbReference type="EMBL" id="MCI38107.1"/>
    </source>
</evidence>
<accession>A0A392RPH1</accession>
<organism evidence="1 2">
    <name type="scientific">Trifolium medium</name>
    <dbReference type="NCBI Taxonomy" id="97028"/>
    <lineage>
        <taxon>Eukaryota</taxon>
        <taxon>Viridiplantae</taxon>
        <taxon>Streptophyta</taxon>
        <taxon>Embryophyta</taxon>
        <taxon>Tracheophyta</taxon>
        <taxon>Spermatophyta</taxon>
        <taxon>Magnoliopsida</taxon>
        <taxon>eudicotyledons</taxon>
        <taxon>Gunneridae</taxon>
        <taxon>Pentapetalae</taxon>
        <taxon>rosids</taxon>
        <taxon>fabids</taxon>
        <taxon>Fabales</taxon>
        <taxon>Fabaceae</taxon>
        <taxon>Papilionoideae</taxon>
        <taxon>50 kb inversion clade</taxon>
        <taxon>NPAAA clade</taxon>
        <taxon>Hologalegina</taxon>
        <taxon>IRL clade</taxon>
        <taxon>Trifolieae</taxon>
        <taxon>Trifolium</taxon>
    </lineage>
</organism>
<dbReference type="AlphaFoldDB" id="A0A392RPH1"/>
<comment type="caution">
    <text evidence="1">The sequence shown here is derived from an EMBL/GenBank/DDBJ whole genome shotgun (WGS) entry which is preliminary data.</text>
</comment>
<proteinExistence type="predicted"/>
<dbReference type="Proteomes" id="UP000265520">
    <property type="component" value="Unassembled WGS sequence"/>
</dbReference>
<keyword evidence="2" id="KW-1185">Reference proteome</keyword>
<protein>
    <submittedName>
        <fullName evidence="1">Uncharacterized protein</fullName>
    </submittedName>
</protein>
<dbReference type="EMBL" id="LXQA010252095">
    <property type="protein sequence ID" value="MCI38107.1"/>
    <property type="molecule type" value="Genomic_DNA"/>
</dbReference>